<evidence type="ECO:0000313" key="1">
    <source>
        <dbReference type="EMBL" id="KAK1514454.1"/>
    </source>
</evidence>
<dbReference type="RefSeq" id="XP_060307600.1">
    <property type="nucleotide sequence ID" value="XM_060461880.1"/>
</dbReference>
<accession>A0AAI9YKK8</accession>
<dbReference type="Proteomes" id="UP001240678">
    <property type="component" value="Unassembled WGS sequence"/>
</dbReference>
<sequence length="63" mass="7060">SARPFLIARIEVSGPVCHVRRSQGRRSRNVEAEMVVGKPCKARKVKCGEEHPTCIKFVLSVQK</sequence>
<dbReference type="GeneID" id="85345427"/>
<evidence type="ECO:0000313" key="2">
    <source>
        <dbReference type="Proteomes" id="UP001240678"/>
    </source>
</evidence>
<protein>
    <submittedName>
        <fullName evidence="1">Uncharacterized protein</fullName>
    </submittedName>
</protein>
<comment type="caution">
    <text evidence="1">The sequence shown here is derived from an EMBL/GenBank/DDBJ whole genome shotgun (WGS) entry which is preliminary data.</text>
</comment>
<dbReference type="EMBL" id="MOOE01000018">
    <property type="protein sequence ID" value="KAK1514454.1"/>
    <property type="molecule type" value="Genomic_DNA"/>
</dbReference>
<organism evidence="1 2">
    <name type="scientific">Colletotrichum costaricense</name>
    <dbReference type="NCBI Taxonomy" id="1209916"/>
    <lineage>
        <taxon>Eukaryota</taxon>
        <taxon>Fungi</taxon>
        <taxon>Dikarya</taxon>
        <taxon>Ascomycota</taxon>
        <taxon>Pezizomycotina</taxon>
        <taxon>Sordariomycetes</taxon>
        <taxon>Hypocreomycetidae</taxon>
        <taxon>Glomerellales</taxon>
        <taxon>Glomerellaceae</taxon>
        <taxon>Colletotrichum</taxon>
        <taxon>Colletotrichum acutatum species complex</taxon>
    </lineage>
</organism>
<name>A0AAI9YKK8_9PEZI</name>
<feature type="non-terminal residue" evidence="1">
    <location>
        <position position="1"/>
    </location>
</feature>
<keyword evidence="2" id="KW-1185">Reference proteome</keyword>
<dbReference type="AlphaFoldDB" id="A0AAI9YKK8"/>
<reference evidence="1 2" key="1">
    <citation type="submission" date="2016-10" db="EMBL/GenBank/DDBJ databases">
        <title>The genome sequence of Colletotrichum fioriniae PJ7.</title>
        <authorList>
            <person name="Baroncelli R."/>
        </authorList>
    </citation>
    <scope>NUCLEOTIDE SEQUENCE [LARGE SCALE GENOMIC DNA]</scope>
    <source>
        <strain evidence="1 2">IMI 309622</strain>
    </source>
</reference>
<proteinExistence type="predicted"/>
<gene>
    <name evidence="1" type="ORF">CCOS01_13735</name>
</gene>